<dbReference type="PANTHER" id="PTHR43863">
    <property type="entry name" value="HYDROLASE, PUTATIVE (AFU_ORTHOLOGUE AFUA_1G03140)-RELATED"/>
    <property type="match status" value="1"/>
</dbReference>
<evidence type="ECO:0000259" key="5">
    <source>
        <dbReference type="Pfam" id="PF21365"/>
    </source>
</evidence>
<dbReference type="SUPFAM" id="SSF74650">
    <property type="entry name" value="Galactose mutarotase-like"/>
    <property type="match status" value="1"/>
</dbReference>
<sequence length="794" mass="90704">MTVRRLKIARAILISLLLLMLRDRSMAQVLGDVVDISEDFRKLENVYFIADRVIGFDPATGRGTLEWTRYMRQPSMSFNKIDLPFVRVRSNEFPATEYDQDPALPFAITFVSPRTIRLRFATRAVEIKDEPSLMLVSVPPHDGSWKIEQTAQGVTYTSPYGRVRLIKDPWRIEFYDRNGRLLTRTQGLNDPATFSTPTPFSFVRRARDLTHSVAASFELAPDEKIFGCGESFTRLNKRGQKIVLYTRDAMGAQSQLMYKPIPFFLSSRGYGIFVHTSTPVTFDFGQSFDQRATLYVGDEFLDLFIFLGDPKEILTEYTALTGRSPVPPLWSFGFWMSRITYKSEDEVRDVAAKLRQYRIPSDVIHLDTGWFETDWRSDYRFSKTRFRDPMKMIADLKRQGFHISLWQYPYFTSKNDLYREAVAKGYAVRSENGRLPAEDAVIDFSNPEAVRWYQSLIADLLKMGVGAIKVDFGEEAPLRGLYASGRTGFYEHNLYPLRYNKAVAELTRQITGEAIIWARSAWAGSQRYPVHWGGDAENTYSAMAATLRAGLSLGLCGFTYWSHDVGGFVERAPRELYRRWLAFGVLSSHTRAHGAPPREPWAYDEAFVEDFRRTVELKYALMPYIYAQAKDSSAHGFPMLRTLFFEYPDDPTSWLIEDEYMFGSDLLVAPLFEESDARQVYLPPGTWIDYQTGKVYRGGQWHRIAAGPIPIVLLVKDHAAIPHAKVAQSTMEIDWSAIELRAFSSDGKGVAGLVTLPGEDVKRVELEPSANGFMLHVDPFKGKVRWSIKGFEAR</sequence>
<dbReference type="GO" id="GO:0030246">
    <property type="term" value="F:carbohydrate binding"/>
    <property type="evidence" value="ECO:0007669"/>
    <property type="project" value="InterPro"/>
</dbReference>
<dbReference type="Gene3D" id="3.20.20.80">
    <property type="entry name" value="Glycosidases"/>
    <property type="match status" value="1"/>
</dbReference>
<dbReference type="CDD" id="cd06593">
    <property type="entry name" value="GH31_xylosidase_YicI"/>
    <property type="match status" value="1"/>
</dbReference>
<protein>
    <submittedName>
        <fullName evidence="6">Family 31 glycosyl hydrolase, alpha-glucosidase</fullName>
        <ecNumber evidence="6">3.2.1.177</ecNumber>
    </submittedName>
</protein>
<dbReference type="SUPFAM" id="SSF51445">
    <property type="entry name" value="(Trans)glycosidases"/>
    <property type="match status" value="1"/>
</dbReference>
<reference evidence="6 7" key="2">
    <citation type="submission" date="2015-01" db="EMBL/GenBank/DDBJ databases">
        <title>Complete genome sequence of Pyrinomonas methylaliphatogenes type strain K22T.</title>
        <authorList>
            <person name="Lee K.C.Y."/>
            <person name="Power J.F."/>
            <person name="Dunfield P.F."/>
            <person name="Morgan X.C."/>
            <person name="Huttenhower C."/>
            <person name="Stott M.B."/>
        </authorList>
    </citation>
    <scope>NUCLEOTIDE SEQUENCE [LARGE SCALE GENOMIC DNA]</scope>
    <source>
        <strain evidence="6 7">K22</strain>
    </source>
</reference>
<dbReference type="InterPro" id="IPR025887">
    <property type="entry name" value="Glyco_hydro_31_N_dom"/>
</dbReference>
<dbReference type="AlphaFoldDB" id="A0A0B6WTL7"/>
<dbReference type="InterPro" id="IPR000322">
    <property type="entry name" value="Glyco_hydro_31_TIM"/>
</dbReference>
<dbReference type="SUPFAM" id="SSF51011">
    <property type="entry name" value="Glycosyl hydrolase domain"/>
    <property type="match status" value="1"/>
</dbReference>
<evidence type="ECO:0000259" key="3">
    <source>
        <dbReference type="Pfam" id="PF01055"/>
    </source>
</evidence>
<proteinExistence type="inferred from homology"/>
<dbReference type="Pfam" id="PF01055">
    <property type="entry name" value="Glyco_hydro_31_2nd"/>
    <property type="match status" value="1"/>
</dbReference>
<keyword evidence="7" id="KW-1185">Reference proteome</keyword>
<feature type="domain" description="Glycosyl hydrolase family 31 C-terminal" evidence="5">
    <location>
        <begin position="636"/>
        <end position="717"/>
    </location>
</feature>
<evidence type="ECO:0000313" key="6">
    <source>
        <dbReference type="EMBL" id="CDM64386.1"/>
    </source>
</evidence>
<feature type="domain" description="Glycoside hydrolase family 31 TIM barrel" evidence="3">
    <location>
        <begin position="325"/>
        <end position="627"/>
    </location>
</feature>
<dbReference type="InterPro" id="IPR017853">
    <property type="entry name" value="GH"/>
</dbReference>
<dbReference type="STRING" id="454194.PYK22_00379"/>
<evidence type="ECO:0000256" key="2">
    <source>
        <dbReference type="RuleBase" id="RU361185"/>
    </source>
</evidence>
<dbReference type="CDD" id="cd14752">
    <property type="entry name" value="GH31_N"/>
    <property type="match status" value="1"/>
</dbReference>
<keyword evidence="2 6" id="KW-0326">Glycosidase</keyword>
<evidence type="ECO:0000313" key="7">
    <source>
        <dbReference type="Proteomes" id="UP000031518"/>
    </source>
</evidence>
<dbReference type="GO" id="GO:0061634">
    <property type="term" value="F:alpha-D-xyloside xylohydrolase"/>
    <property type="evidence" value="ECO:0007669"/>
    <property type="project" value="UniProtKB-EC"/>
</dbReference>
<evidence type="ECO:0000259" key="4">
    <source>
        <dbReference type="Pfam" id="PF13802"/>
    </source>
</evidence>
<accession>A0A0B6WTL7</accession>
<dbReference type="InterPro" id="IPR013780">
    <property type="entry name" value="Glyco_hydro_b"/>
</dbReference>
<dbReference type="RefSeq" id="WP_041973831.1">
    <property type="nucleotide sequence ID" value="NZ_CBXV010000002.1"/>
</dbReference>
<dbReference type="InterPro" id="IPR048395">
    <property type="entry name" value="Glyco_hydro_31_C"/>
</dbReference>
<dbReference type="GO" id="GO:0005975">
    <property type="term" value="P:carbohydrate metabolic process"/>
    <property type="evidence" value="ECO:0007669"/>
    <property type="project" value="InterPro"/>
</dbReference>
<evidence type="ECO:0000256" key="1">
    <source>
        <dbReference type="ARBA" id="ARBA00007806"/>
    </source>
</evidence>
<dbReference type="Proteomes" id="UP000031518">
    <property type="component" value="Unassembled WGS sequence"/>
</dbReference>
<dbReference type="EC" id="3.2.1.177" evidence="6"/>
<dbReference type="EMBL" id="CBXV010000002">
    <property type="protein sequence ID" value="CDM64386.1"/>
    <property type="molecule type" value="Genomic_DNA"/>
</dbReference>
<dbReference type="Pfam" id="PF13802">
    <property type="entry name" value="Gal_mutarotas_2"/>
    <property type="match status" value="1"/>
</dbReference>
<dbReference type="Pfam" id="PF21365">
    <property type="entry name" value="Glyco_hydro_31_3rd"/>
    <property type="match status" value="1"/>
</dbReference>
<name>A0A0B6WTL7_9BACT</name>
<organism evidence="6 7">
    <name type="scientific">Pyrinomonas methylaliphatogenes</name>
    <dbReference type="NCBI Taxonomy" id="454194"/>
    <lineage>
        <taxon>Bacteria</taxon>
        <taxon>Pseudomonadati</taxon>
        <taxon>Acidobacteriota</taxon>
        <taxon>Blastocatellia</taxon>
        <taxon>Blastocatellales</taxon>
        <taxon>Pyrinomonadaceae</taxon>
        <taxon>Pyrinomonas</taxon>
    </lineage>
</organism>
<gene>
    <name evidence="6" type="ORF">PYK22_00379</name>
</gene>
<comment type="similarity">
    <text evidence="1 2">Belongs to the glycosyl hydrolase 31 family.</text>
</comment>
<feature type="domain" description="Glycoside hydrolase family 31 N-terminal" evidence="4">
    <location>
        <begin position="106"/>
        <end position="283"/>
    </location>
</feature>
<dbReference type="Gene3D" id="2.60.40.1760">
    <property type="entry name" value="glycosyl hydrolase (family 31)"/>
    <property type="match status" value="1"/>
</dbReference>
<dbReference type="PANTHER" id="PTHR43863:SF2">
    <property type="entry name" value="MALTASE-GLUCOAMYLASE"/>
    <property type="match status" value="1"/>
</dbReference>
<keyword evidence="2 6" id="KW-0378">Hydrolase</keyword>
<dbReference type="InterPro" id="IPR051816">
    <property type="entry name" value="Glycosyl_Hydrolase_31"/>
</dbReference>
<dbReference type="InterPro" id="IPR011013">
    <property type="entry name" value="Gal_mutarotase_sf_dom"/>
</dbReference>
<reference evidence="6 7" key="1">
    <citation type="submission" date="2013-12" db="EMBL/GenBank/DDBJ databases">
        <authorList>
            <person name="Stott M."/>
        </authorList>
    </citation>
    <scope>NUCLEOTIDE SEQUENCE [LARGE SCALE GENOMIC DNA]</scope>
    <source>
        <strain evidence="6 7">K22</strain>
    </source>
</reference>
<dbReference type="Gene3D" id="2.60.40.1180">
    <property type="entry name" value="Golgi alpha-mannosidase II"/>
    <property type="match status" value="1"/>
</dbReference>